<evidence type="ECO:0000313" key="2">
    <source>
        <dbReference type="EMBL" id="PCH13699.1"/>
    </source>
</evidence>
<evidence type="ECO:0000313" key="3">
    <source>
        <dbReference type="Proteomes" id="UP000217465"/>
    </source>
</evidence>
<accession>A0A854WPC6</accession>
<feature type="domain" description="TcaA 4th" evidence="1">
    <location>
        <begin position="198"/>
        <end position="270"/>
    </location>
</feature>
<organism evidence="2 3">
    <name type="scientific">Streptococcus parauberis</name>
    <dbReference type="NCBI Taxonomy" id="1348"/>
    <lineage>
        <taxon>Bacteria</taxon>
        <taxon>Bacillati</taxon>
        <taxon>Bacillota</taxon>
        <taxon>Bacilli</taxon>
        <taxon>Lactobacillales</taxon>
        <taxon>Streptococcaceae</taxon>
        <taxon>Streptococcus</taxon>
    </lineage>
</organism>
<evidence type="ECO:0000259" key="1">
    <source>
        <dbReference type="Pfam" id="PF22820"/>
    </source>
</evidence>
<reference evidence="2 3" key="1">
    <citation type="submission" date="2016-06" db="EMBL/GenBank/DDBJ databases">
        <authorList>
            <person name="Haines A.N."/>
            <person name="Council K.R."/>
        </authorList>
    </citation>
    <scope>NUCLEOTIDE SEQUENCE [LARGE SCALE GENOMIC DNA]</scope>
    <source>
        <strain evidence="2 3">SP158-29</strain>
    </source>
</reference>
<sequence length="545" mass="60521">MSNMFKKKWVKVTSAILVTLMLVLVAVGAYFTSKSAVIHNYVSARSNKQGAAFENIKEYLVWADTNKKVTNDQAQYANFEKFDRNELKSQENKLKNATAEDDYYVKSVGRKFLIFPDYRIAIRPIQLEIKTNVPSVDIMLNKKLVTTSNSENFSAKLERIPASNYVASLDGQYKNRLIKVSKTYDGSSKLIDLTVVFKNFSVTSNSKEGELFVNESPIGMLKDGSYDVKDYPMTEIADVYLKKSFADGDVTSKKVKLSDIKENDKVALDFENQLDQAKAGQYLISVFDQLMIYNSNRQDPANLETIFEGGANNDFYKGLKESIKSKMETDKRLASSFAIPNIVLNGLAQVGKESFLVDFAATYDYTYNKETDKEKGSSGHILQELTGELVLKKSGNGYVVSQKGAKNISVTSEKNQIKEPALLPDGVVGTWKGEKDDITYTLTIAQDGTVTRKVDFKDPKKPDENKVAKITNSEDKSNGNYHLTFATPTDGGIMVIGGGIGGAGIQYTYGFNLSGDSLTPVVWQTAMNSEFDFSKPLPGLTLKKQ</sequence>
<dbReference type="Pfam" id="PF22820">
    <property type="entry name" value="TcaA_3rd_4th"/>
    <property type="match status" value="1"/>
</dbReference>
<gene>
    <name evidence="2" type="ORF">A9Y57_00333</name>
</gene>
<dbReference type="RefSeq" id="WP_096633309.1">
    <property type="nucleotide sequence ID" value="NZ_NSGR01000004.1"/>
</dbReference>
<dbReference type="EMBL" id="NSGR01000004">
    <property type="protein sequence ID" value="PCH13699.1"/>
    <property type="molecule type" value="Genomic_DNA"/>
</dbReference>
<dbReference type="AlphaFoldDB" id="A0A854WPC6"/>
<proteinExistence type="predicted"/>
<dbReference type="Proteomes" id="UP000217465">
    <property type="component" value="Unassembled WGS sequence"/>
</dbReference>
<dbReference type="InterPro" id="IPR054530">
    <property type="entry name" value="TcaA_4th"/>
</dbReference>
<protein>
    <recommendedName>
        <fullName evidence="1">TcaA 4th domain-containing protein</fullName>
    </recommendedName>
</protein>
<comment type="caution">
    <text evidence="2">The sequence shown here is derived from an EMBL/GenBank/DDBJ whole genome shotgun (WGS) entry which is preliminary data.</text>
</comment>
<name>A0A854WPC6_9STRE</name>